<keyword evidence="2 9" id="KW-0566">Pantothenate biosynthesis</keyword>
<dbReference type="InterPro" id="IPR009010">
    <property type="entry name" value="Asp_de-COase-like_dom_sf"/>
</dbReference>
<dbReference type="NCBIfam" id="TIGR00223">
    <property type="entry name" value="panD"/>
    <property type="match status" value="1"/>
</dbReference>
<evidence type="ECO:0000256" key="5">
    <source>
        <dbReference type="ARBA" id="ARBA00023145"/>
    </source>
</evidence>
<evidence type="ECO:0000256" key="3">
    <source>
        <dbReference type="ARBA" id="ARBA00022793"/>
    </source>
</evidence>
<feature type="binding site" evidence="9">
    <location>
        <position position="57"/>
    </location>
    <ligand>
        <name>substrate</name>
    </ligand>
</feature>
<dbReference type="InterPro" id="IPR003190">
    <property type="entry name" value="Asp_decarbox"/>
</dbReference>
<feature type="chain" id="PRO_5044943241" description="Aspartate 1-decarboxylase beta chain" evidence="9">
    <location>
        <begin position="1"/>
        <end position="24"/>
    </location>
</feature>
<feature type="active site" description="Proton donor" evidence="9">
    <location>
        <position position="58"/>
    </location>
</feature>
<comment type="function">
    <text evidence="9">Catalyzes the pyruvoyl-dependent decarboxylation of aspartate to produce beta-alanine.</text>
</comment>
<keyword evidence="6 9" id="KW-0456">Lyase</keyword>
<sequence>MYRTMMKSKIHRATVTEANLNYIGSITIDEDLMETADLLENEKVQIVNNNNGARLETYVIPGPRGSGVVCLNGAAARLVQPGDTVIIISYAQMLDEEIKNYKPTVVFVGEDNKPVETASKELHSTIR</sequence>
<comment type="subunit">
    <text evidence="9">Heterooctamer of four alpha and four beta subunits.</text>
</comment>
<comment type="subcellular location">
    <subcellularLocation>
        <location evidence="9">Cytoplasm</location>
    </subcellularLocation>
</comment>
<evidence type="ECO:0000256" key="1">
    <source>
        <dbReference type="ARBA" id="ARBA00022490"/>
    </source>
</evidence>
<evidence type="ECO:0000256" key="6">
    <source>
        <dbReference type="ARBA" id="ARBA00023239"/>
    </source>
</evidence>
<feature type="modified residue" description="Pyruvic acid (Ser)" evidence="9">
    <location>
        <position position="25"/>
    </location>
</feature>
<evidence type="ECO:0000313" key="11">
    <source>
        <dbReference type="Proteomes" id="UP001500340"/>
    </source>
</evidence>
<evidence type="ECO:0000256" key="4">
    <source>
        <dbReference type="ARBA" id="ARBA00022813"/>
    </source>
</evidence>
<feature type="binding site" evidence="9">
    <location>
        <begin position="73"/>
        <end position="75"/>
    </location>
    <ligand>
        <name>substrate</name>
    </ligand>
</feature>
<evidence type="ECO:0000256" key="8">
    <source>
        <dbReference type="ARBA" id="ARBA00023317"/>
    </source>
</evidence>
<feature type="chain" id="PRO_5044943240" description="Aspartate 1-decarboxylase alpha chain" evidence="9">
    <location>
        <begin position="25"/>
        <end position="127"/>
    </location>
</feature>
<keyword evidence="1 9" id="KW-0963">Cytoplasm</keyword>
<keyword evidence="4 9" id="KW-0068">Autocatalytic cleavage</keyword>
<evidence type="ECO:0000256" key="7">
    <source>
        <dbReference type="ARBA" id="ARBA00023270"/>
    </source>
</evidence>
<dbReference type="PANTHER" id="PTHR21012">
    <property type="entry name" value="ASPARTATE 1-DECARBOXYLASE"/>
    <property type="match status" value="1"/>
</dbReference>
<dbReference type="HAMAP" id="MF_00446">
    <property type="entry name" value="PanD"/>
    <property type="match status" value="1"/>
</dbReference>
<dbReference type="SUPFAM" id="SSF50692">
    <property type="entry name" value="ADC-like"/>
    <property type="match status" value="1"/>
</dbReference>
<dbReference type="PIRSF" id="PIRSF006246">
    <property type="entry name" value="Asp_decarbox"/>
    <property type="match status" value="1"/>
</dbReference>
<keyword evidence="11" id="KW-1185">Reference proteome</keyword>
<keyword evidence="7 9" id="KW-0704">Schiff base</keyword>
<dbReference type="EC" id="4.1.1.11" evidence="9"/>
<dbReference type="EMBL" id="BAAACX010000016">
    <property type="protein sequence ID" value="GAA0403460.1"/>
    <property type="molecule type" value="Genomic_DNA"/>
</dbReference>
<organism evidence="10 11">
    <name type="scientific">Paenibacillus motobuensis</name>
    <dbReference type="NCBI Taxonomy" id="295324"/>
    <lineage>
        <taxon>Bacteria</taxon>
        <taxon>Bacillati</taxon>
        <taxon>Bacillota</taxon>
        <taxon>Bacilli</taxon>
        <taxon>Bacillales</taxon>
        <taxon>Paenibacillaceae</taxon>
        <taxon>Paenibacillus</taxon>
    </lineage>
</organism>
<feature type="active site" description="Schiff-base intermediate with substrate; via pyruvic acid" evidence="9">
    <location>
        <position position="25"/>
    </location>
</feature>
<name>A0ABP3IJT0_9BACL</name>
<dbReference type="PANTHER" id="PTHR21012:SF0">
    <property type="entry name" value="ASPARTATE 1-DECARBOXYLASE"/>
    <property type="match status" value="1"/>
</dbReference>
<comment type="similarity">
    <text evidence="9">Belongs to the PanD family.</text>
</comment>
<reference evidence="11" key="1">
    <citation type="journal article" date="2019" name="Int. J. Syst. Evol. Microbiol.">
        <title>The Global Catalogue of Microorganisms (GCM) 10K type strain sequencing project: providing services to taxonomists for standard genome sequencing and annotation.</title>
        <authorList>
            <consortium name="The Broad Institute Genomics Platform"/>
            <consortium name="The Broad Institute Genome Sequencing Center for Infectious Disease"/>
            <person name="Wu L."/>
            <person name="Ma J."/>
        </authorList>
    </citation>
    <scope>NUCLEOTIDE SEQUENCE [LARGE SCALE GENOMIC DNA]</scope>
    <source>
        <strain evidence="11">JCM 12774</strain>
    </source>
</reference>
<comment type="catalytic activity">
    <reaction evidence="9">
        <text>L-aspartate + H(+) = beta-alanine + CO2</text>
        <dbReference type="Rhea" id="RHEA:19497"/>
        <dbReference type="ChEBI" id="CHEBI:15378"/>
        <dbReference type="ChEBI" id="CHEBI:16526"/>
        <dbReference type="ChEBI" id="CHEBI:29991"/>
        <dbReference type="ChEBI" id="CHEBI:57966"/>
        <dbReference type="EC" id="4.1.1.11"/>
    </reaction>
</comment>
<gene>
    <name evidence="9" type="primary">panD</name>
    <name evidence="10" type="ORF">GCM10008933_37380</name>
</gene>
<comment type="PTM">
    <text evidence="9">Is synthesized initially as an inactive proenzyme, which is activated by self-cleavage at a specific serine bond to produce a beta-subunit with a hydroxyl group at its C-terminus and an alpha-subunit with a pyruvoyl group at its N-terminus.</text>
</comment>
<proteinExistence type="inferred from homology"/>
<dbReference type="Gene3D" id="2.40.40.20">
    <property type="match status" value="1"/>
</dbReference>
<evidence type="ECO:0000256" key="9">
    <source>
        <dbReference type="HAMAP-Rule" id="MF_00446"/>
    </source>
</evidence>
<keyword evidence="3 9" id="KW-0210">Decarboxylase</keyword>
<keyword evidence="8 9" id="KW-0670">Pyruvate</keyword>
<comment type="pathway">
    <text evidence="9">Cofactor biosynthesis; (R)-pantothenate biosynthesis; beta-alanine from L-aspartate: step 1/1.</text>
</comment>
<accession>A0ABP3IJT0</accession>
<evidence type="ECO:0000313" key="10">
    <source>
        <dbReference type="EMBL" id="GAA0403460.1"/>
    </source>
</evidence>
<dbReference type="RefSeq" id="WP_343863643.1">
    <property type="nucleotide sequence ID" value="NZ_BAAACX010000016.1"/>
</dbReference>
<dbReference type="CDD" id="cd06919">
    <property type="entry name" value="Asp_decarbox"/>
    <property type="match status" value="1"/>
</dbReference>
<keyword evidence="5 9" id="KW-0865">Zymogen</keyword>
<dbReference type="Proteomes" id="UP001500340">
    <property type="component" value="Unassembled WGS sequence"/>
</dbReference>
<comment type="caution">
    <text evidence="10">The sequence shown here is derived from an EMBL/GenBank/DDBJ whole genome shotgun (WGS) entry which is preliminary data.</text>
</comment>
<dbReference type="Pfam" id="PF02261">
    <property type="entry name" value="Asp_decarbox"/>
    <property type="match status" value="1"/>
</dbReference>
<protein>
    <recommendedName>
        <fullName evidence="9">Aspartate 1-decarboxylase</fullName>
        <ecNumber evidence="9">4.1.1.11</ecNumber>
    </recommendedName>
    <alternativeName>
        <fullName evidence="9">Aspartate alpha-decarboxylase</fullName>
    </alternativeName>
    <component>
        <recommendedName>
            <fullName evidence="9">Aspartate 1-decarboxylase beta chain</fullName>
        </recommendedName>
    </component>
    <component>
        <recommendedName>
            <fullName evidence="9">Aspartate 1-decarboxylase alpha chain</fullName>
        </recommendedName>
    </component>
</protein>
<comment type="cofactor">
    <cofactor evidence="9">
        <name>pyruvate</name>
        <dbReference type="ChEBI" id="CHEBI:15361"/>
    </cofactor>
    <text evidence="9">Binds 1 pyruvoyl group covalently per subunit.</text>
</comment>
<evidence type="ECO:0000256" key="2">
    <source>
        <dbReference type="ARBA" id="ARBA00022655"/>
    </source>
</evidence>